<proteinExistence type="predicted"/>
<keyword evidence="2" id="KW-1185">Reference proteome</keyword>
<gene>
    <name evidence="1" type="ORF">NP493_37g05021</name>
</gene>
<accession>A0AAD9PCL7</accession>
<reference evidence="1" key="1">
    <citation type="journal article" date="2023" name="Mol. Biol. Evol.">
        <title>Third-Generation Sequencing Reveals the Adaptive Role of the Epigenome in Three Deep-Sea Polychaetes.</title>
        <authorList>
            <person name="Perez M."/>
            <person name="Aroh O."/>
            <person name="Sun Y."/>
            <person name="Lan Y."/>
            <person name="Juniper S.K."/>
            <person name="Young C.R."/>
            <person name="Angers B."/>
            <person name="Qian P.Y."/>
        </authorList>
    </citation>
    <scope>NUCLEOTIDE SEQUENCE</scope>
    <source>
        <strain evidence="1">R07B-5</strain>
    </source>
</reference>
<dbReference type="Gene3D" id="3.40.50.1820">
    <property type="entry name" value="alpha/beta hydrolase"/>
    <property type="match status" value="1"/>
</dbReference>
<name>A0AAD9PCL7_RIDPI</name>
<comment type="caution">
    <text evidence="1">The sequence shown here is derived from an EMBL/GenBank/DDBJ whole genome shotgun (WGS) entry which is preliminary data.</text>
</comment>
<dbReference type="InterPro" id="IPR029058">
    <property type="entry name" value="AB_hydrolase_fold"/>
</dbReference>
<dbReference type="EMBL" id="JAODUO010000037">
    <property type="protein sequence ID" value="KAK2192165.1"/>
    <property type="molecule type" value="Genomic_DNA"/>
</dbReference>
<dbReference type="PANTHER" id="PTHR31497">
    <property type="entry name" value="AUTOCRINE PROLIFERATION REPRESSOR PROTEIN A"/>
    <property type="match status" value="1"/>
</dbReference>
<dbReference type="AlphaFoldDB" id="A0AAD9PCL7"/>
<dbReference type="InterPro" id="IPR009199">
    <property type="entry name" value="PhoPQ-act_pathogen-rel_PqaA"/>
</dbReference>
<sequence>MDIVDPSLLHRKSSSVFVLCNDPVYTYSEVKRTQDSRHETYFLNMTSQKWMDETFSDRPIWWHDMVISVPRRIIDPTVALVLVVGGSNEQKSKRYSPDAVTAMVQRMSVRMRTVVCLLKQVLNQPIVFKDDETQKSRKEDDAIAYLWRTFIENEDTSPETLLRYPMTKAVVRAMDTVTDFIRRDPHCLNVNRFVLAGLSKNLKRHQQSLGGWSFVMYDYYVANVTRNFDHPRFRLITDLIDPYNWIDKYTVPTMIVGGTGDQFFLPDASHIFFNHLPKSTYFRLMPNHDHTLLPARDIEKAIRTFTVNVITTARGGKIVFRSSGRRPLYVRSWFAYTAQGTQGGRTYVAAFKKPKRGWLGFFIEALYTGRHGNRLTLTSEINIIPNVFPFPRCHGEGCLLTLV</sequence>
<dbReference type="Proteomes" id="UP001209878">
    <property type="component" value="Unassembled WGS sequence"/>
</dbReference>
<dbReference type="Pfam" id="PF10142">
    <property type="entry name" value="PhoPQ_related"/>
    <property type="match status" value="1"/>
</dbReference>
<evidence type="ECO:0000313" key="2">
    <source>
        <dbReference type="Proteomes" id="UP001209878"/>
    </source>
</evidence>
<dbReference type="PANTHER" id="PTHR31497:SF0">
    <property type="entry name" value="AUTOCRINE PROLIFERATION REPRESSOR PROTEIN A"/>
    <property type="match status" value="1"/>
</dbReference>
<organism evidence="1 2">
    <name type="scientific">Ridgeia piscesae</name>
    <name type="common">Tubeworm</name>
    <dbReference type="NCBI Taxonomy" id="27915"/>
    <lineage>
        <taxon>Eukaryota</taxon>
        <taxon>Metazoa</taxon>
        <taxon>Spiralia</taxon>
        <taxon>Lophotrochozoa</taxon>
        <taxon>Annelida</taxon>
        <taxon>Polychaeta</taxon>
        <taxon>Sedentaria</taxon>
        <taxon>Canalipalpata</taxon>
        <taxon>Sabellida</taxon>
        <taxon>Siboglinidae</taxon>
        <taxon>Ridgeia</taxon>
    </lineage>
</organism>
<evidence type="ECO:0000313" key="1">
    <source>
        <dbReference type="EMBL" id="KAK2192165.1"/>
    </source>
</evidence>
<evidence type="ECO:0008006" key="3">
    <source>
        <dbReference type="Google" id="ProtNLM"/>
    </source>
</evidence>
<protein>
    <recommendedName>
        <fullName evidence="3">PhoPQ-activated pathogenicity-related protein</fullName>
    </recommendedName>
</protein>
<dbReference type="SUPFAM" id="SSF53474">
    <property type="entry name" value="alpha/beta-Hydrolases"/>
    <property type="match status" value="1"/>
</dbReference>